<evidence type="ECO:0000313" key="11">
    <source>
        <dbReference type="Proteomes" id="UP000237846"/>
    </source>
</evidence>
<keyword evidence="3" id="KW-0813">Transport</keyword>
<dbReference type="AlphaFoldDB" id="A0A2T0Q3Q3"/>
<dbReference type="PANTHER" id="PTHR36122:SF2">
    <property type="entry name" value="NICOTINAMIDE RIBOSIDE TRANSPORTER PNUC"/>
    <property type="match status" value="1"/>
</dbReference>
<comment type="similarity">
    <text evidence="2">Belongs to the nicotinamide ribonucleoside (NR) uptake permease (TC 4.B.1) family.</text>
</comment>
<evidence type="ECO:0000256" key="5">
    <source>
        <dbReference type="ARBA" id="ARBA00022692"/>
    </source>
</evidence>
<accession>A0A2T0Q3Q3</accession>
<reference evidence="10 11" key="1">
    <citation type="submission" date="2018-03" db="EMBL/GenBank/DDBJ databases">
        <title>Genomic Encyclopedia of Archaeal and Bacterial Type Strains, Phase II (KMG-II): from individual species to whole genera.</title>
        <authorList>
            <person name="Goeker M."/>
        </authorList>
    </citation>
    <scope>NUCLEOTIDE SEQUENCE [LARGE SCALE GENOMIC DNA]</scope>
    <source>
        <strain evidence="10 11">DSM 45601</strain>
    </source>
</reference>
<feature type="transmembrane region" description="Helical" evidence="9">
    <location>
        <begin position="156"/>
        <end position="174"/>
    </location>
</feature>
<feature type="transmembrane region" description="Helical" evidence="9">
    <location>
        <begin position="45"/>
        <end position="62"/>
    </location>
</feature>
<protein>
    <submittedName>
        <fullName evidence="10">Nicotinamide mononucleotide transporter</fullName>
    </submittedName>
</protein>
<dbReference type="Pfam" id="PF04973">
    <property type="entry name" value="NMN_transporter"/>
    <property type="match status" value="1"/>
</dbReference>
<keyword evidence="7 9" id="KW-0472">Membrane</keyword>
<evidence type="ECO:0000256" key="6">
    <source>
        <dbReference type="ARBA" id="ARBA00022989"/>
    </source>
</evidence>
<keyword evidence="11" id="KW-1185">Reference proteome</keyword>
<evidence type="ECO:0000256" key="2">
    <source>
        <dbReference type="ARBA" id="ARBA00006669"/>
    </source>
</evidence>
<dbReference type="PANTHER" id="PTHR36122">
    <property type="entry name" value="NICOTINAMIDE RIBOSIDE TRANSPORTER PNUC"/>
    <property type="match status" value="1"/>
</dbReference>
<keyword evidence="6 9" id="KW-1133">Transmembrane helix</keyword>
<keyword evidence="4" id="KW-1003">Cell membrane</keyword>
<evidence type="ECO:0000256" key="9">
    <source>
        <dbReference type="SAM" id="Phobius"/>
    </source>
</evidence>
<dbReference type="GO" id="GO:0034257">
    <property type="term" value="F:nicotinamide riboside transmembrane transporter activity"/>
    <property type="evidence" value="ECO:0007669"/>
    <property type="project" value="InterPro"/>
</dbReference>
<evidence type="ECO:0000256" key="8">
    <source>
        <dbReference type="SAM" id="MobiDB-lite"/>
    </source>
</evidence>
<comment type="subcellular location">
    <subcellularLocation>
        <location evidence="1">Cell membrane</location>
        <topology evidence="1">Multi-pass membrane protein</topology>
    </subcellularLocation>
</comment>
<proteinExistence type="inferred from homology"/>
<keyword evidence="5 9" id="KW-0812">Transmembrane</keyword>
<sequence length="229" mass="24571">MTGWLDWAQAGFDLFGERVRWADLLGNAGALGAVWLASRRTVWTWPVQLVGAVLLLAVSIDVGFVGNALKNAMVAVLVCYGWWKWTRGIRDEGEVRVRPGTARERLALGALALVGTLAVAALLHYTGQSWAPLFDAFIFVGSVAATIALSRGLMEFWLVWIAVDLVGVPMAVHSGLWVTAAVYSLFLVLCLSGLRTWTRRYRDDQAARATTPGAATGTTAAHGAEGGTA</sequence>
<dbReference type="InterPro" id="IPR006419">
    <property type="entry name" value="NMN_transpt_PnuC"/>
</dbReference>
<feature type="region of interest" description="Disordered" evidence="8">
    <location>
        <begin position="208"/>
        <end position="229"/>
    </location>
</feature>
<name>A0A2T0Q3Q3_9ACTN</name>
<feature type="transmembrane region" description="Helical" evidence="9">
    <location>
        <begin position="106"/>
        <end position="125"/>
    </location>
</feature>
<dbReference type="GO" id="GO:0005886">
    <property type="term" value="C:plasma membrane"/>
    <property type="evidence" value="ECO:0007669"/>
    <property type="project" value="UniProtKB-SubCell"/>
</dbReference>
<feature type="compositionally biased region" description="Low complexity" evidence="8">
    <location>
        <begin position="208"/>
        <end position="223"/>
    </location>
</feature>
<dbReference type="Proteomes" id="UP000237846">
    <property type="component" value="Unassembled WGS sequence"/>
</dbReference>
<organism evidence="10 11">
    <name type="scientific">Allonocardiopsis opalescens</name>
    <dbReference type="NCBI Taxonomy" id="1144618"/>
    <lineage>
        <taxon>Bacteria</taxon>
        <taxon>Bacillati</taxon>
        <taxon>Actinomycetota</taxon>
        <taxon>Actinomycetes</taxon>
        <taxon>Streptosporangiales</taxon>
        <taxon>Allonocardiopsis</taxon>
    </lineage>
</organism>
<evidence type="ECO:0000256" key="1">
    <source>
        <dbReference type="ARBA" id="ARBA00004651"/>
    </source>
</evidence>
<evidence type="ECO:0000256" key="3">
    <source>
        <dbReference type="ARBA" id="ARBA00022448"/>
    </source>
</evidence>
<dbReference type="OrthoDB" id="9791248at2"/>
<evidence type="ECO:0000256" key="4">
    <source>
        <dbReference type="ARBA" id="ARBA00022475"/>
    </source>
</evidence>
<feature type="transmembrane region" description="Helical" evidence="9">
    <location>
        <begin position="180"/>
        <end position="198"/>
    </location>
</feature>
<dbReference type="EMBL" id="PVZC01000004">
    <property type="protein sequence ID" value="PRX98440.1"/>
    <property type="molecule type" value="Genomic_DNA"/>
</dbReference>
<gene>
    <name evidence="10" type="ORF">CLV72_10417</name>
</gene>
<dbReference type="NCBIfam" id="TIGR01528">
    <property type="entry name" value="NMN_trans_PnuC"/>
    <property type="match status" value="1"/>
</dbReference>
<dbReference type="RefSeq" id="WP_106245558.1">
    <property type="nucleotide sequence ID" value="NZ_PVZC01000004.1"/>
</dbReference>
<evidence type="ECO:0000313" key="10">
    <source>
        <dbReference type="EMBL" id="PRX98440.1"/>
    </source>
</evidence>
<feature type="transmembrane region" description="Helical" evidence="9">
    <location>
        <begin position="131"/>
        <end position="149"/>
    </location>
</feature>
<evidence type="ECO:0000256" key="7">
    <source>
        <dbReference type="ARBA" id="ARBA00023136"/>
    </source>
</evidence>
<comment type="caution">
    <text evidence="10">The sequence shown here is derived from an EMBL/GenBank/DDBJ whole genome shotgun (WGS) entry which is preliminary data.</text>
</comment>